<dbReference type="CDD" id="cd00487">
    <property type="entry name" value="Pep_deformylase"/>
    <property type="match status" value="1"/>
</dbReference>
<evidence type="ECO:0000256" key="1">
    <source>
        <dbReference type="ARBA" id="ARBA00010759"/>
    </source>
</evidence>
<keyword evidence="3 6" id="KW-0378">Hydrolase</keyword>
<evidence type="ECO:0000313" key="8">
    <source>
        <dbReference type="Proteomes" id="UP000282529"/>
    </source>
</evidence>
<dbReference type="PANTHER" id="PTHR10458">
    <property type="entry name" value="PEPTIDE DEFORMYLASE"/>
    <property type="match status" value="1"/>
</dbReference>
<dbReference type="PANTHER" id="PTHR10458:SF8">
    <property type="entry name" value="PEPTIDE DEFORMYLASE 2"/>
    <property type="match status" value="1"/>
</dbReference>
<dbReference type="EMBL" id="RQPI01000016">
    <property type="protein sequence ID" value="RQW09055.1"/>
    <property type="molecule type" value="Genomic_DNA"/>
</dbReference>
<dbReference type="OrthoDB" id="9784988at2"/>
<keyword evidence="5 6" id="KW-0408">Iron</keyword>
<proteinExistence type="inferred from homology"/>
<dbReference type="Proteomes" id="UP000282529">
    <property type="component" value="Unassembled WGS sequence"/>
</dbReference>
<feature type="active site" evidence="6">
    <location>
        <position position="184"/>
    </location>
</feature>
<name>A0A3N9NZJ1_9BACL</name>
<dbReference type="InterPro" id="IPR023635">
    <property type="entry name" value="Peptide_deformylase"/>
</dbReference>
<evidence type="ECO:0000256" key="6">
    <source>
        <dbReference type="HAMAP-Rule" id="MF_00163"/>
    </source>
</evidence>
<dbReference type="PRINTS" id="PR01576">
    <property type="entry name" value="PDEFORMYLASE"/>
</dbReference>
<organism evidence="7 8">
    <name type="scientific">Paenibacillus rhizophilus</name>
    <dbReference type="NCBI Taxonomy" id="1850366"/>
    <lineage>
        <taxon>Bacteria</taxon>
        <taxon>Bacillati</taxon>
        <taxon>Bacillota</taxon>
        <taxon>Bacilli</taxon>
        <taxon>Bacillales</taxon>
        <taxon>Paenibacillaceae</taxon>
        <taxon>Paenibacillus</taxon>
    </lineage>
</organism>
<dbReference type="NCBIfam" id="TIGR00079">
    <property type="entry name" value="pept_deformyl"/>
    <property type="match status" value="1"/>
</dbReference>
<keyword evidence="8" id="KW-1185">Reference proteome</keyword>
<gene>
    <name evidence="6" type="primary">def</name>
    <name evidence="7" type="ORF">EH198_20760</name>
</gene>
<comment type="function">
    <text evidence="6">Removes the formyl group from the N-terminal Met of newly synthesized proteins. Requires at least a dipeptide for an efficient rate of reaction. N-terminal L-methionine is a prerequisite for activity but the enzyme has broad specificity at other positions.</text>
</comment>
<keyword evidence="4 6" id="KW-0648">Protein biosynthesis</keyword>
<comment type="catalytic activity">
    <reaction evidence="6">
        <text>N-terminal N-formyl-L-methionyl-[peptide] + H2O = N-terminal L-methionyl-[peptide] + formate</text>
        <dbReference type="Rhea" id="RHEA:24420"/>
        <dbReference type="Rhea" id="RHEA-COMP:10639"/>
        <dbReference type="Rhea" id="RHEA-COMP:10640"/>
        <dbReference type="ChEBI" id="CHEBI:15377"/>
        <dbReference type="ChEBI" id="CHEBI:15740"/>
        <dbReference type="ChEBI" id="CHEBI:49298"/>
        <dbReference type="ChEBI" id="CHEBI:64731"/>
        <dbReference type="EC" id="3.5.1.88"/>
    </reaction>
</comment>
<comment type="caution">
    <text evidence="7">The sequence shown here is derived from an EMBL/GenBank/DDBJ whole genome shotgun (WGS) entry which is preliminary data.</text>
</comment>
<keyword evidence="2 6" id="KW-0479">Metal-binding</keyword>
<dbReference type="FunFam" id="3.90.45.10:FF:000002">
    <property type="entry name" value="Peptide deformylase"/>
    <property type="match status" value="1"/>
</dbReference>
<comment type="cofactor">
    <cofactor evidence="6">
        <name>Fe(2+)</name>
        <dbReference type="ChEBI" id="CHEBI:29033"/>
    </cofactor>
    <text evidence="6">Binds 1 Fe(2+) ion.</text>
</comment>
<feature type="binding site" evidence="6">
    <location>
        <position position="183"/>
    </location>
    <ligand>
        <name>Fe cation</name>
        <dbReference type="ChEBI" id="CHEBI:24875"/>
    </ligand>
</feature>
<feature type="binding site" evidence="6">
    <location>
        <position position="139"/>
    </location>
    <ligand>
        <name>Fe cation</name>
        <dbReference type="ChEBI" id="CHEBI:24875"/>
    </ligand>
</feature>
<dbReference type="AlphaFoldDB" id="A0A3N9NZJ1"/>
<comment type="similarity">
    <text evidence="1 6">Belongs to the polypeptide deformylase family.</text>
</comment>
<dbReference type="GO" id="GO:0046872">
    <property type="term" value="F:metal ion binding"/>
    <property type="evidence" value="ECO:0007669"/>
    <property type="project" value="UniProtKB-KW"/>
</dbReference>
<dbReference type="EC" id="3.5.1.88" evidence="6"/>
<sequence>MIKQARINSSSSEAKVEKTVSDAKFTQDYVITMDDIVREGHPALRIVTEPVKLPLTEEDRETLLCMLQFLKNSQDEEMAAKYKLRSGVGLSANQIGLNKRMFVMYAQDENGTLIEHALVNPKIVSHSLAMVYLPESEGCLSVDRPIQGFVPRYDSVKVKAYDLAAGKEVQLRFKGYTSIIIQHEMDHLDGKMFYDRINKENPFKLPQGVAIRSLYDREEK</sequence>
<protein>
    <recommendedName>
        <fullName evidence="6">Peptide deformylase</fullName>
        <shortName evidence="6">PDF</shortName>
        <ecNumber evidence="6">3.5.1.88</ecNumber>
    </recommendedName>
    <alternativeName>
        <fullName evidence="6">Polypeptide deformylase</fullName>
    </alternativeName>
</protein>
<dbReference type="InterPro" id="IPR036821">
    <property type="entry name" value="Peptide_deformylase_sf"/>
</dbReference>
<dbReference type="SUPFAM" id="SSF56420">
    <property type="entry name" value="Peptide deformylase"/>
    <property type="match status" value="1"/>
</dbReference>
<evidence type="ECO:0000313" key="7">
    <source>
        <dbReference type="EMBL" id="RQW09055.1"/>
    </source>
</evidence>
<evidence type="ECO:0000256" key="2">
    <source>
        <dbReference type="ARBA" id="ARBA00022723"/>
    </source>
</evidence>
<feature type="binding site" evidence="6">
    <location>
        <position position="187"/>
    </location>
    <ligand>
        <name>Fe cation</name>
        <dbReference type="ChEBI" id="CHEBI:24875"/>
    </ligand>
</feature>
<accession>A0A3N9NZJ1</accession>
<evidence type="ECO:0000256" key="4">
    <source>
        <dbReference type="ARBA" id="ARBA00022917"/>
    </source>
</evidence>
<dbReference type="Gene3D" id="3.90.45.10">
    <property type="entry name" value="Peptide deformylase"/>
    <property type="match status" value="1"/>
</dbReference>
<evidence type="ECO:0000256" key="3">
    <source>
        <dbReference type="ARBA" id="ARBA00022801"/>
    </source>
</evidence>
<dbReference type="HAMAP" id="MF_00163">
    <property type="entry name" value="Pep_deformylase"/>
    <property type="match status" value="1"/>
</dbReference>
<evidence type="ECO:0000256" key="5">
    <source>
        <dbReference type="ARBA" id="ARBA00023004"/>
    </source>
</evidence>
<dbReference type="Pfam" id="PF01327">
    <property type="entry name" value="Pep_deformylase"/>
    <property type="match status" value="1"/>
</dbReference>
<dbReference type="GO" id="GO:0006412">
    <property type="term" value="P:translation"/>
    <property type="evidence" value="ECO:0007669"/>
    <property type="project" value="UniProtKB-UniRule"/>
</dbReference>
<reference evidence="7 8" key="1">
    <citation type="submission" date="2018-11" db="EMBL/GenBank/DDBJ databases">
        <title>Genome sequence of strain 7197.</title>
        <authorList>
            <person name="Gao J."/>
            <person name="Sun J."/>
        </authorList>
    </citation>
    <scope>NUCLEOTIDE SEQUENCE [LARGE SCALE GENOMIC DNA]</scope>
    <source>
        <strain evidence="7 8">7197</strain>
    </source>
</reference>
<dbReference type="GO" id="GO:0042586">
    <property type="term" value="F:peptide deformylase activity"/>
    <property type="evidence" value="ECO:0007669"/>
    <property type="project" value="UniProtKB-UniRule"/>
</dbReference>